<name>A0ACB8SW20_9AGAM</name>
<gene>
    <name evidence="1" type="ORF">BV25DRAFT_1955633</name>
</gene>
<accession>A0ACB8SW20</accession>
<proteinExistence type="predicted"/>
<reference evidence="1" key="2">
    <citation type="journal article" date="2022" name="New Phytol.">
        <title>Evolutionary transition to the ectomycorrhizal habit in the genomes of a hyperdiverse lineage of mushroom-forming fungi.</title>
        <authorList>
            <person name="Looney B."/>
            <person name="Miyauchi S."/>
            <person name="Morin E."/>
            <person name="Drula E."/>
            <person name="Courty P.E."/>
            <person name="Kohler A."/>
            <person name="Kuo A."/>
            <person name="LaButti K."/>
            <person name="Pangilinan J."/>
            <person name="Lipzen A."/>
            <person name="Riley R."/>
            <person name="Andreopoulos W."/>
            <person name="He G."/>
            <person name="Johnson J."/>
            <person name="Nolan M."/>
            <person name="Tritt A."/>
            <person name="Barry K.W."/>
            <person name="Grigoriev I.V."/>
            <person name="Nagy L.G."/>
            <person name="Hibbett D."/>
            <person name="Henrissat B."/>
            <person name="Matheny P.B."/>
            <person name="Labbe J."/>
            <person name="Martin F.M."/>
        </authorList>
    </citation>
    <scope>NUCLEOTIDE SEQUENCE</scope>
    <source>
        <strain evidence="1">HHB10654</strain>
    </source>
</reference>
<evidence type="ECO:0000313" key="2">
    <source>
        <dbReference type="Proteomes" id="UP000814140"/>
    </source>
</evidence>
<comment type="caution">
    <text evidence="1">The sequence shown here is derived from an EMBL/GenBank/DDBJ whole genome shotgun (WGS) entry which is preliminary data.</text>
</comment>
<protein>
    <submittedName>
        <fullName evidence="1">NADH-dependent glutamate dehydrogenase</fullName>
    </submittedName>
</protein>
<evidence type="ECO:0000313" key="1">
    <source>
        <dbReference type="EMBL" id="KAI0060392.1"/>
    </source>
</evidence>
<organism evidence="1 2">
    <name type="scientific">Artomyces pyxidatus</name>
    <dbReference type="NCBI Taxonomy" id="48021"/>
    <lineage>
        <taxon>Eukaryota</taxon>
        <taxon>Fungi</taxon>
        <taxon>Dikarya</taxon>
        <taxon>Basidiomycota</taxon>
        <taxon>Agaricomycotina</taxon>
        <taxon>Agaricomycetes</taxon>
        <taxon>Russulales</taxon>
        <taxon>Auriscalpiaceae</taxon>
        <taxon>Artomyces</taxon>
    </lineage>
</organism>
<reference evidence="1" key="1">
    <citation type="submission" date="2021-03" db="EMBL/GenBank/DDBJ databases">
        <authorList>
            <consortium name="DOE Joint Genome Institute"/>
            <person name="Ahrendt S."/>
            <person name="Looney B.P."/>
            <person name="Miyauchi S."/>
            <person name="Morin E."/>
            <person name="Drula E."/>
            <person name="Courty P.E."/>
            <person name="Chicoki N."/>
            <person name="Fauchery L."/>
            <person name="Kohler A."/>
            <person name="Kuo A."/>
            <person name="Labutti K."/>
            <person name="Pangilinan J."/>
            <person name="Lipzen A."/>
            <person name="Riley R."/>
            <person name="Andreopoulos W."/>
            <person name="He G."/>
            <person name="Johnson J."/>
            <person name="Barry K.W."/>
            <person name="Grigoriev I.V."/>
            <person name="Nagy L."/>
            <person name="Hibbett D."/>
            <person name="Henrissat B."/>
            <person name="Matheny P.B."/>
            <person name="Labbe J."/>
            <person name="Martin F."/>
        </authorList>
    </citation>
    <scope>NUCLEOTIDE SEQUENCE</scope>
    <source>
        <strain evidence="1">HHB10654</strain>
    </source>
</reference>
<sequence>MQSSSPPAANQIKAHLQVPGQGPYLSGASSHSGSEASLHRIKNVPGYTTPVFAGKEEQRAKVQNNVASKGFIPRELVVNEVQWFYSHLGIDDTYFRNESVEVISDHIIALFGAKILAYTKHDPSKLVIDLEKIDEKGNGATFIHTSPPGLTSTEGPGSTCEARIDEMYLDKATPDNCYRLETFRSTGSISATALQQLRCYFVSKCNFPATRPASTRTDGKTDIRTVSDPVFLEKASENTLDLYQQIMWNVETRYGPVIEVFEVEGTRERRMVIGYKMGGTTHFFSALSNLYHYYSLYSARKYVEQFSNGITIISLYLNPLPNSNAPPIEHSIFQVMKEVSLLFCLPDNPFFSAGSSRHAVQDAAYAYCGWVFAQHFCNRLGPAYLALKNTLDESNPTHAEVLNDIKRRFREETFTRESIAQVIHAHPELIRMLYVNFAMVHYPADEAQRLMPTLSYQRLQTEQPLSDQELHDRIRRTVINKQDLQVLESFLIFNKHVLKTNFYQPTKVALSFRLAPDFLPEVEYPNKPFGLFFVIGNEFRGFHIRFRDVARGGIRIVRSRNKENYSINQRMLFDENYGLASTQSLKNKDIPEGGAKGTILPSLGANPRLCFEKYVDSVLDLLIPGQSPGIKERLVDLYNKPEILFFGPDEGTADMMDWAALHARARGAEAWWKSFTTGKSAETLGGVPHDTYGMTSLSIRQYVLGIYKQLGLREKDITKVQTGGPDGDLGSNEILLSSDKTVAVIDGSGVLADPAGINREELVRLAKLRIPVGNFDKSKLSKDGYLVRVEDQDVKLPSGEVVLDGTDFRNGAHLRFKADLLVPCGGRPEAVNISNVAALVDSEGKPHFKYVVEGANLFFTQQARLYLEKRKVVLFKDSSANKGGVTSSSLEVLAGLALSTQEYTDLMIFKDSKPSDFYKSYVRDIQEKITENAAAEFTCIWKEFQRCQGSKTRTAISDELSSTLNNLQAELESSDLFDDKPSREGVMRRAIPKTLVEKVGLDVLMQRLPEPYQRALFSSWVASHFIYKYGVQGSSVDFFHFARDLAH</sequence>
<dbReference type="EMBL" id="MU277219">
    <property type="protein sequence ID" value="KAI0060392.1"/>
    <property type="molecule type" value="Genomic_DNA"/>
</dbReference>
<keyword evidence="2" id="KW-1185">Reference proteome</keyword>
<dbReference type="Proteomes" id="UP000814140">
    <property type="component" value="Unassembled WGS sequence"/>
</dbReference>